<evidence type="ECO:0000313" key="2">
    <source>
        <dbReference type="Proteomes" id="UP001143856"/>
    </source>
</evidence>
<proteinExistence type="predicted"/>
<dbReference type="Proteomes" id="UP001143856">
    <property type="component" value="Unassembled WGS sequence"/>
</dbReference>
<gene>
    <name evidence="1" type="ORF">NUW58_g6079</name>
</gene>
<accession>A0ACC1NZ23</accession>
<organism evidence="1 2">
    <name type="scientific">Xylaria curta</name>
    <dbReference type="NCBI Taxonomy" id="42375"/>
    <lineage>
        <taxon>Eukaryota</taxon>
        <taxon>Fungi</taxon>
        <taxon>Dikarya</taxon>
        <taxon>Ascomycota</taxon>
        <taxon>Pezizomycotina</taxon>
        <taxon>Sordariomycetes</taxon>
        <taxon>Xylariomycetidae</taxon>
        <taxon>Xylariales</taxon>
        <taxon>Xylariaceae</taxon>
        <taxon>Xylaria</taxon>
    </lineage>
</organism>
<comment type="caution">
    <text evidence="1">The sequence shown here is derived from an EMBL/GenBank/DDBJ whole genome shotgun (WGS) entry which is preliminary data.</text>
</comment>
<name>A0ACC1NZ23_9PEZI</name>
<protein>
    <submittedName>
        <fullName evidence="1">Uncharacterized protein</fullName>
    </submittedName>
</protein>
<dbReference type="EMBL" id="JAPDGR010001304">
    <property type="protein sequence ID" value="KAJ2984403.1"/>
    <property type="molecule type" value="Genomic_DNA"/>
</dbReference>
<reference evidence="1" key="1">
    <citation type="submission" date="2022-10" db="EMBL/GenBank/DDBJ databases">
        <title>Genome Sequence of Xylaria curta.</title>
        <authorList>
            <person name="Buettner E."/>
        </authorList>
    </citation>
    <scope>NUCLEOTIDE SEQUENCE</scope>
    <source>
        <strain evidence="1">Babe10</strain>
    </source>
</reference>
<sequence>MAAAVDSITNVAPSVAITTASASNPAPTKRDEGQPETPSSRFSLRLTAAWFRHLQCIGMGLHSMAPPRPPNPEFARSVSSTISSRPGEIALHFYVPADYNQSPKATKWPAVINFHGGGFTLGSATDDARFARFVTEKSKAVFVSVDYRLAPEYTFPVAVEDGVDALLYVIKNAAELRIDPNRLATSGFSAGGNIAITAPMRLYLLSQTTSIPNHTIVALATFYPITDYTLSREERRATSVRPEATLPTSLTNLFDASYLFPPGLDRADPCLSPNKAPDELLIKSIPTHVFFFTCEWDMLLHEGEILARRLEDPPISKRMFYYMIRGVRHGWDKAPSPIKPPQKSEKMYRECCTRLWRVFNGGDPHHYFERARRVPPAPLPPKKKVPVQASKPK</sequence>
<evidence type="ECO:0000313" key="1">
    <source>
        <dbReference type="EMBL" id="KAJ2984403.1"/>
    </source>
</evidence>
<keyword evidence="2" id="KW-1185">Reference proteome</keyword>